<name>A0A3M2LCD0_9NOCA</name>
<gene>
    <name evidence="2" type="ORF">EBN03_02660</name>
</gene>
<dbReference type="OrthoDB" id="3538879at2"/>
<evidence type="ECO:0000313" key="2">
    <source>
        <dbReference type="EMBL" id="RMI35212.1"/>
    </source>
</evidence>
<evidence type="ECO:0008006" key="4">
    <source>
        <dbReference type="Google" id="ProtNLM"/>
    </source>
</evidence>
<comment type="caution">
    <text evidence="2">The sequence shown here is derived from an EMBL/GenBank/DDBJ whole genome shotgun (WGS) entry which is preliminary data.</text>
</comment>
<dbReference type="EMBL" id="RFFH01000001">
    <property type="protein sequence ID" value="RMI35212.1"/>
    <property type="molecule type" value="Genomic_DNA"/>
</dbReference>
<proteinExistence type="predicted"/>
<dbReference type="AlphaFoldDB" id="A0A3M2LCD0"/>
<organism evidence="2 3">
    <name type="scientific">Nocardia stercoris</name>
    <dbReference type="NCBI Taxonomy" id="2483361"/>
    <lineage>
        <taxon>Bacteria</taxon>
        <taxon>Bacillati</taxon>
        <taxon>Actinomycetota</taxon>
        <taxon>Actinomycetes</taxon>
        <taxon>Mycobacteriales</taxon>
        <taxon>Nocardiaceae</taxon>
        <taxon>Nocardia</taxon>
    </lineage>
</organism>
<sequence>MTATLATALRRLETEERTGVLCAGDGAFHLAGGAIVSADCRRTTGLDRLVVESGVATAEDWQRARAGDPSRVLGRPRLESLALLSVFDAAYFLLAEPVIPEFRPSPAHWLAPVCRVTPHVLVRECARRSDPQDGPWPADLVDCAPVVPVRHIRRNRVALTASEVEVLAAADGRRSIADIARDLGRTTYGCLEAVRTMTASGLVERPADLAPIAPAPDTVPVADGLRPLARRRPRISGPYESYGPAGDGPLPARSPAPVPRERPQPQWDPVDRDLLVRLQAALEDLD</sequence>
<keyword evidence="3" id="KW-1185">Reference proteome</keyword>
<protein>
    <recommendedName>
        <fullName evidence="4">MarR family transcriptional regulator</fullName>
    </recommendedName>
</protein>
<reference evidence="2 3" key="1">
    <citation type="submission" date="2018-10" db="EMBL/GenBank/DDBJ databases">
        <title>Isolation from cow dung.</title>
        <authorList>
            <person name="Ling L."/>
        </authorList>
    </citation>
    <scope>NUCLEOTIDE SEQUENCE [LARGE SCALE GENOMIC DNA]</scope>
    <source>
        <strain evidence="2 3">NEAU-LL90</strain>
    </source>
</reference>
<accession>A0A3M2LCD0</accession>
<feature type="compositionally biased region" description="Basic and acidic residues" evidence="1">
    <location>
        <begin position="259"/>
        <end position="272"/>
    </location>
</feature>
<feature type="region of interest" description="Disordered" evidence="1">
    <location>
        <begin position="226"/>
        <end position="272"/>
    </location>
</feature>
<dbReference type="Proteomes" id="UP000279275">
    <property type="component" value="Unassembled WGS sequence"/>
</dbReference>
<evidence type="ECO:0000256" key="1">
    <source>
        <dbReference type="SAM" id="MobiDB-lite"/>
    </source>
</evidence>
<evidence type="ECO:0000313" key="3">
    <source>
        <dbReference type="Proteomes" id="UP000279275"/>
    </source>
</evidence>
<dbReference type="RefSeq" id="WP_122186187.1">
    <property type="nucleotide sequence ID" value="NZ_RFFH01000001.1"/>
</dbReference>